<name>A0A0L8MS36_STRVG</name>
<accession>A0A0L8MS36</accession>
<dbReference type="AlphaFoldDB" id="A0A0L8MS36"/>
<organism evidence="2 3">
    <name type="scientific">Streptomyces virginiae</name>
    <name type="common">Streptomyces cinnamonensis</name>
    <dbReference type="NCBI Taxonomy" id="1961"/>
    <lineage>
        <taxon>Bacteria</taxon>
        <taxon>Bacillati</taxon>
        <taxon>Actinomycetota</taxon>
        <taxon>Actinomycetes</taxon>
        <taxon>Kitasatosporales</taxon>
        <taxon>Streptomycetaceae</taxon>
        <taxon>Streptomyces</taxon>
    </lineage>
</organism>
<dbReference type="RefSeq" id="WP_053171314.1">
    <property type="nucleotide sequence ID" value="NZ_LGUV01000166.1"/>
</dbReference>
<keyword evidence="1" id="KW-0472">Membrane</keyword>
<evidence type="ECO:0000313" key="3">
    <source>
        <dbReference type="Proteomes" id="UP000037084"/>
    </source>
</evidence>
<dbReference type="EMBL" id="LGUV01000166">
    <property type="protein sequence ID" value="KOG53222.1"/>
    <property type="molecule type" value="Genomic_DNA"/>
</dbReference>
<gene>
    <name evidence="2" type="ORF">ADK75_14875</name>
</gene>
<feature type="transmembrane region" description="Helical" evidence="1">
    <location>
        <begin position="36"/>
        <end position="55"/>
    </location>
</feature>
<sequence length="107" mass="11140">MLIAFLLFVILGLIVTTAPGALLGYGCVAASGSMSLAARIGLLLFMAGASAATWLTLPGISHMWRPAAAILSFAATAASGALFLTIDTYKRRAPRPPHPAWQAHTPH</sequence>
<protein>
    <submittedName>
        <fullName evidence="2">Uncharacterized protein</fullName>
    </submittedName>
</protein>
<evidence type="ECO:0000256" key="1">
    <source>
        <dbReference type="SAM" id="Phobius"/>
    </source>
</evidence>
<reference evidence="3" key="1">
    <citation type="submission" date="2015-07" db="EMBL/GenBank/DDBJ databases">
        <authorList>
            <consortium name="Consortium for Microbial Forensics and Genomics (microFORGE)"/>
            <person name="Knight B.M."/>
            <person name="Roberts D.P."/>
            <person name="Lin D."/>
            <person name="Hari K."/>
            <person name="Fletcher J."/>
            <person name="Melcher U."/>
            <person name="Blagden T."/>
            <person name="Winegar R.A."/>
        </authorList>
    </citation>
    <scope>NUCLEOTIDE SEQUENCE [LARGE SCALE GENOMIC DNA]</scope>
    <source>
        <strain evidence="3">NRRL B-1447</strain>
    </source>
</reference>
<evidence type="ECO:0000313" key="2">
    <source>
        <dbReference type="EMBL" id="KOG53222.1"/>
    </source>
</evidence>
<keyword evidence="1" id="KW-1133">Transmembrane helix</keyword>
<feature type="transmembrane region" description="Helical" evidence="1">
    <location>
        <begin position="67"/>
        <end position="86"/>
    </location>
</feature>
<proteinExistence type="predicted"/>
<dbReference type="PATRIC" id="fig|1961.12.peg.3430"/>
<keyword evidence="1" id="KW-0812">Transmembrane</keyword>
<comment type="caution">
    <text evidence="2">The sequence shown here is derived from an EMBL/GenBank/DDBJ whole genome shotgun (WGS) entry which is preliminary data.</text>
</comment>
<dbReference type="Proteomes" id="UP000037084">
    <property type="component" value="Unassembled WGS sequence"/>
</dbReference>